<keyword evidence="1" id="KW-1133">Transmembrane helix</keyword>
<feature type="transmembrane region" description="Helical" evidence="1">
    <location>
        <begin position="51"/>
        <end position="68"/>
    </location>
</feature>
<gene>
    <name evidence="2" type="ORF">Pan181_53180</name>
</gene>
<feature type="transmembrane region" description="Helical" evidence="1">
    <location>
        <begin position="114"/>
        <end position="136"/>
    </location>
</feature>
<evidence type="ECO:0000313" key="2">
    <source>
        <dbReference type="EMBL" id="QDU59077.1"/>
    </source>
</evidence>
<evidence type="ECO:0000256" key="1">
    <source>
        <dbReference type="SAM" id="Phobius"/>
    </source>
</evidence>
<feature type="transmembrane region" description="Helical" evidence="1">
    <location>
        <begin position="75"/>
        <end position="94"/>
    </location>
</feature>
<keyword evidence="1" id="KW-0472">Membrane</keyword>
<accession>A0A518AWG6</accession>
<dbReference type="AlphaFoldDB" id="A0A518AWG6"/>
<dbReference type="EMBL" id="CP036278">
    <property type="protein sequence ID" value="QDU59077.1"/>
    <property type="molecule type" value="Genomic_DNA"/>
</dbReference>
<reference evidence="2 3" key="1">
    <citation type="submission" date="2019-02" db="EMBL/GenBank/DDBJ databases">
        <title>Deep-cultivation of Planctomycetes and their phenomic and genomic characterization uncovers novel biology.</title>
        <authorList>
            <person name="Wiegand S."/>
            <person name="Jogler M."/>
            <person name="Boedeker C."/>
            <person name="Pinto D."/>
            <person name="Vollmers J."/>
            <person name="Rivas-Marin E."/>
            <person name="Kohn T."/>
            <person name="Peeters S.H."/>
            <person name="Heuer A."/>
            <person name="Rast P."/>
            <person name="Oberbeckmann S."/>
            <person name="Bunk B."/>
            <person name="Jeske O."/>
            <person name="Meyerdierks A."/>
            <person name="Storesund J.E."/>
            <person name="Kallscheuer N."/>
            <person name="Luecker S."/>
            <person name="Lage O.M."/>
            <person name="Pohl T."/>
            <person name="Merkel B.J."/>
            <person name="Hornburger P."/>
            <person name="Mueller R.-W."/>
            <person name="Bruemmer F."/>
            <person name="Labrenz M."/>
            <person name="Spormann A.M."/>
            <person name="Op den Camp H."/>
            <person name="Overmann J."/>
            <person name="Amann R."/>
            <person name="Jetten M.S.M."/>
            <person name="Mascher T."/>
            <person name="Medema M.H."/>
            <person name="Devos D.P."/>
            <person name="Kaster A.-K."/>
            <person name="Ovreas L."/>
            <person name="Rohde M."/>
            <person name="Galperin M.Y."/>
            <person name="Jogler C."/>
        </authorList>
    </citation>
    <scope>NUCLEOTIDE SEQUENCE [LARGE SCALE GENOMIC DNA]</scope>
    <source>
        <strain evidence="2 3">Pan181</strain>
    </source>
</reference>
<organism evidence="2 3">
    <name type="scientific">Aeoliella mucimassa</name>
    <dbReference type="NCBI Taxonomy" id="2527972"/>
    <lineage>
        <taxon>Bacteria</taxon>
        <taxon>Pseudomonadati</taxon>
        <taxon>Planctomycetota</taxon>
        <taxon>Planctomycetia</taxon>
        <taxon>Pirellulales</taxon>
        <taxon>Lacipirellulaceae</taxon>
        <taxon>Aeoliella</taxon>
    </lineage>
</organism>
<dbReference type="Proteomes" id="UP000315750">
    <property type="component" value="Chromosome"/>
</dbReference>
<sequence>MSLDNSPTELTPDDEELRMPWMVRVMALSLIAIAVFWLTVVWLRYIGGDLLLLPLSSGLLIPLGWGMLRRRKWARASVSVLSVVVFVIALLWTLKDFPPFWTAVLEGHYGDAKAILWNTPKSLIASLVAFGALLICRQQPTREWFNNCSLLPPLVQWNPLKSRFSTGSLLYLILLLAMVLTLVFQSSEVRMLRARQWTTHIDLTDPIYFPTRPGAIPALSSEQPEPVLRFNRTGFATLLLFKLLPNPQLGSDPVLVEYVYIYHTVQLNKMAYGPSSYLHEDGSQTYYGDNKTQVTFPGPVQIAEYRDGKLFTSDMHITALEFCSFYQHPDSEWSIEGIERYVTDLRKRVAERERAGG</sequence>
<proteinExistence type="predicted"/>
<feature type="transmembrane region" description="Helical" evidence="1">
    <location>
        <begin position="169"/>
        <end position="186"/>
    </location>
</feature>
<protein>
    <submittedName>
        <fullName evidence="2">Uncharacterized protein</fullName>
    </submittedName>
</protein>
<name>A0A518AWG6_9BACT</name>
<dbReference type="KEGG" id="amuc:Pan181_53180"/>
<feature type="transmembrane region" description="Helical" evidence="1">
    <location>
        <begin position="21"/>
        <end position="45"/>
    </location>
</feature>
<keyword evidence="3" id="KW-1185">Reference proteome</keyword>
<evidence type="ECO:0000313" key="3">
    <source>
        <dbReference type="Proteomes" id="UP000315750"/>
    </source>
</evidence>
<keyword evidence="1" id="KW-0812">Transmembrane</keyword>